<organism evidence="1">
    <name type="scientific">marine metagenome</name>
    <dbReference type="NCBI Taxonomy" id="408172"/>
    <lineage>
        <taxon>unclassified sequences</taxon>
        <taxon>metagenomes</taxon>
        <taxon>ecological metagenomes</taxon>
    </lineage>
</organism>
<dbReference type="EMBL" id="UINC01060021">
    <property type="protein sequence ID" value="SVB84077.1"/>
    <property type="molecule type" value="Genomic_DNA"/>
</dbReference>
<gene>
    <name evidence="1" type="ORF">METZ01_LOCUS236931</name>
</gene>
<evidence type="ECO:0000313" key="1">
    <source>
        <dbReference type="EMBL" id="SVB84077.1"/>
    </source>
</evidence>
<protein>
    <recommendedName>
        <fullName evidence="2">DUF1207 domain-containing protein</fullName>
    </recommendedName>
</protein>
<evidence type="ECO:0008006" key="2">
    <source>
        <dbReference type="Google" id="ProtNLM"/>
    </source>
</evidence>
<reference evidence="1" key="1">
    <citation type="submission" date="2018-05" db="EMBL/GenBank/DDBJ databases">
        <authorList>
            <person name="Lanie J.A."/>
            <person name="Ng W.-L."/>
            <person name="Kazmierczak K.M."/>
            <person name="Andrzejewski T.M."/>
            <person name="Davidsen T.M."/>
            <person name="Wayne K.J."/>
            <person name="Tettelin H."/>
            <person name="Glass J.I."/>
            <person name="Rusch D."/>
            <person name="Podicherti R."/>
            <person name="Tsui H.-C.T."/>
            <person name="Winkler M.E."/>
        </authorList>
    </citation>
    <scope>NUCLEOTIDE SEQUENCE</scope>
</reference>
<accession>A0A382HAY9</accession>
<sequence>MINSERMKDGFYITFFLMVIPLVFTADLNAADLRFAPRGRLFQPLLADPTEPRFALVSHLNNNRLEGTIGGSWEAFDVAWNNGVLLRSGMHAGVFTQLRKSGATFPLETTDFMFAWHTDLRHHRFTGRFEFAHISAHIADGFNDPARTPITYSREFLALYGDYRWPPLRLYSSLRVSNHAIPDIKRWRVQFGGELNSGLLLGRNPRLYAAYDVRIFDNSGTVVNQTGQMGVMFHTSERNGFRIALVGHTGRSEHGQFHDLSDHYVGLGVFFDM</sequence>
<name>A0A382HAY9_9ZZZZ</name>
<dbReference type="AlphaFoldDB" id="A0A382HAY9"/>
<dbReference type="InterPro" id="IPR009599">
    <property type="entry name" value="DUF1207"/>
</dbReference>
<proteinExistence type="predicted"/>
<dbReference type="Pfam" id="PF06727">
    <property type="entry name" value="DUF1207"/>
    <property type="match status" value="1"/>
</dbReference>